<keyword evidence="1" id="KW-0812">Transmembrane</keyword>
<feature type="domain" description="DUF2231" evidence="2">
    <location>
        <begin position="4"/>
        <end position="162"/>
    </location>
</feature>
<reference evidence="3" key="1">
    <citation type="submission" date="2021-07" db="EMBL/GenBank/DDBJ databases">
        <authorList>
            <person name="Durling M."/>
        </authorList>
    </citation>
    <scope>NUCLEOTIDE SEQUENCE</scope>
</reference>
<gene>
    <name evidence="3" type="ORF">HYFRA_00005218</name>
</gene>
<organism evidence="3 4">
    <name type="scientific">Hymenoscyphus fraxineus</name>
    <dbReference type="NCBI Taxonomy" id="746836"/>
    <lineage>
        <taxon>Eukaryota</taxon>
        <taxon>Fungi</taxon>
        <taxon>Dikarya</taxon>
        <taxon>Ascomycota</taxon>
        <taxon>Pezizomycotina</taxon>
        <taxon>Leotiomycetes</taxon>
        <taxon>Helotiales</taxon>
        <taxon>Helotiaceae</taxon>
        <taxon>Hymenoscyphus</taxon>
    </lineage>
</organism>
<keyword evidence="4" id="KW-1185">Reference proteome</keyword>
<dbReference type="InterPro" id="IPR019251">
    <property type="entry name" value="DUF2231_TM"/>
</dbReference>
<feature type="transmembrane region" description="Helical" evidence="1">
    <location>
        <begin position="9"/>
        <end position="30"/>
    </location>
</feature>
<evidence type="ECO:0000259" key="2">
    <source>
        <dbReference type="Pfam" id="PF09990"/>
    </source>
</evidence>
<keyword evidence="1" id="KW-0472">Membrane</keyword>
<dbReference type="OrthoDB" id="2580011at2759"/>
<proteinExistence type="predicted"/>
<name>A0A9N9L854_9HELO</name>
<evidence type="ECO:0000256" key="1">
    <source>
        <dbReference type="SAM" id="Phobius"/>
    </source>
</evidence>
<evidence type="ECO:0000313" key="4">
    <source>
        <dbReference type="Proteomes" id="UP000696280"/>
    </source>
</evidence>
<dbReference type="Pfam" id="PF09990">
    <property type="entry name" value="DUF2231"/>
    <property type="match status" value="1"/>
</dbReference>
<protein>
    <recommendedName>
        <fullName evidence="2">DUF2231 domain-containing protein</fullName>
    </recommendedName>
</protein>
<sequence length="174" mass="18425">MSNKPAHPAFAHFPIAFVTLAGLLDILHVASKSPLTSEYVQTGIKTLELKLPLEMLPLLSYYATVLALVTMVPAILSGATQMLPLIQRDGFGTKKVRTAVTHAALNDVVAGMLAYNWNTRRNVEGFAPSSINLGISCALAMPIVFFGAALGGELVYTHGMGVGKASTAKSKKAQ</sequence>
<dbReference type="AlphaFoldDB" id="A0A9N9L854"/>
<dbReference type="EMBL" id="CAJVRL010000127">
    <property type="protein sequence ID" value="CAG8962170.1"/>
    <property type="molecule type" value="Genomic_DNA"/>
</dbReference>
<comment type="caution">
    <text evidence="3">The sequence shown here is derived from an EMBL/GenBank/DDBJ whole genome shotgun (WGS) entry which is preliminary data.</text>
</comment>
<accession>A0A9N9L854</accession>
<keyword evidence="1" id="KW-1133">Transmembrane helix</keyword>
<evidence type="ECO:0000313" key="3">
    <source>
        <dbReference type="EMBL" id="CAG8962170.1"/>
    </source>
</evidence>
<dbReference type="Proteomes" id="UP000696280">
    <property type="component" value="Unassembled WGS sequence"/>
</dbReference>
<feature type="transmembrane region" description="Helical" evidence="1">
    <location>
        <begin position="59"/>
        <end position="79"/>
    </location>
</feature>
<feature type="transmembrane region" description="Helical" evidence="1">
    <location>
        <begin position="129"/>
        <end position="150"/>
    </location>
</feature>